<keyword evidence="3" id="KW-1185">Reference proteome</keyword>
<dbReference type="Proteomes" id="UP000278855">
    <property type="component" value="Unassembled WGS sequence"/>
</dbReference>
<organism evidence="2 4">
    <name type="scientific">Shewanella psychromarinicola</name>
    <dbReference type="NCBI Taxonomy" id="2487742"/>
    <lineage>
        <taxon>Bacteria</taxon>
        <taxon>Pseudomonadati</taxon>
        <taxon>Pseudomonadota</taxon>
        <taxon>Gammaproteobacteria</taxon>
        <taxon>Alteromonadales</taxon>
        <taxon>Shewanellaceae</taxon>
        <taxon>Shewanella</taxon>
    </lineage>
</organism>
<dbReference type="AlphaFoldDB" id="A0A3N4E910"/>
<dbReference type="Proteomes" id="UP000273778">
    <property type="component" value="Chromosome"/>
</dbReference>
<accession>A0A3N4E910</accession>
<dbReference type="OrthoDB" id="9777636at2"/>
<name>A0A3N4E910_9GAMM</name>
<evidence type="ECO:0000313" key="2">
    <source>
        <dbReference type="EMBL" id="RPA33406.1"/>
    </source>
</evidence>
<reference evidence="1 3" key="1">
    <citation type="submission" date="2018-11" db="EMBL/GenBank/DDBJ databases">
        <title>Shewanella sp. M2.</title>
        <authorList>
            <person name="Hwang Y.J."/>
            <person name="Hwang C.Y."/>
        </authorList>
    </citation>
    <scope>NUCLEOTIDE SEQUENCE [LARGE SCALE GENOMIC DNA]</scope>
    <source>
        <strain evidence="1 3">M2</strain>
    </source>
</reference>
<reference evidence="2" key="3">
    <citation type="submission" date="2018-11" db="EMBL/GenBank/DDBJ databases">
        <authorList>
            <person name="Hwang Y.J."/>
            <person name="Hwang C.Y."/>
        </authorList>
    </citation>
    <scope>NUCLEOTIDE SEQUENCE</scope>
    <source>
        <strain evidence="2">R106</strain>
    </source>
</reference>
<evidence type="ECO:0000313" key="4">
    <source>
        <dbReference type="Proteomes" id="UP000278855"/>
    </source>
</evidence>
<dbReference type="KEGG" id="spsr:EGC80_07635"/>
<evidence type="ECO:0000313" key="3">
    <source>
        <dbReference type="Proteomes" id="UP000273778"/>
    </source>
</evidence>
<evidence type="ECO:0000313" key="1">
    <source>
        <dbReference type="EMBL" id="AZG34804.1"/>
    </source>
</evidence>
<reference evidence="4" key="2">
    <citation type="submission" date="2018-11" db="EMBL/GenBank/DDBJ databases">
        <title>Shewanella sp. R106.</title>
        <authorList>
            <person name="Hwang Y.J."/>
            <person name="Hwang C.Y."/>
        </authorList>
    </citation>
    <scope>NUCLEOTIDE SEQUENCE [LARGE SCALE GENOMIC DNA]</scope>
    <source>
        <strain evidence="4">R106</strain>
    </source>
</reference>
<sequence>MLNYIEPVFRPPSEGKSLILQVTNGCSWNQCSFCEYHP</sequence>
<dbReference type="EMBL" id="RKKB01000002">
    <property type="protein sequence ID" value="RPA33406.1"/>
    <property type="molecule type" value="Genomic_DNA"/>
</dbReference>
<dbReference type="EMBL" id="CP034073">
    <property type="protein sequence ID" value="AZG34804.1"/>
    <property type="molecule type" value="Genomic_DNA"/>
</dbReference>
<proteinExistence type="predicted"/>
<protein>
    <submittedName>
        <fullName evidence="2">Oxidase</fullName>
    </submittedName>
</protein>
<gene>
    <name evidence="2" type="ORF">EGC77_08730</name>
    <name evidence="1" type="ORF">EGC80_07635</name>
</gene>